<dbReference type="GO" id="GO:0003676">
    <property type="term" value="F:nucleic acid binding"/>
    <property type="evidence" value="ECO:0007669"/>
    <property type="project" value="InterPro"/>
</dbReference>
<dbReference type="EMBL" id="LCLV01000028">
    <property type="protein sequence ID" value="KKU22479.1"/>
    <property type="molecule type" value="Genomic_DNA"/>
</dbReference>
<dbReference type="Pfam" id="PF01368">
    <property type="entry name" value="DHH"/>
    <property type="match status" value="1"/>
</dbReference>
<evidence type="ECO:0000313" key="3">
    <source>
        <dbReference type="EMBL" id="KKU22479.1"/>
    </source>
</evidence>
<organism evidence="3 4">
    <name type="scientific">Candidatus Woesebacteria bacterium GW2011_GWF1_46_13</name>
    <dbReference type="NCBI Taxonomy" id="1618602"/>
    <lineage>
        <taxon>Bacteria</taxon>
        <taxon>Candidatus Woeseibacteriota</taxon>
    </lineage>
</organism>
<dbReference type="PANTHER" id="PTHR47618">
    <property type="entry name" value="BIFUNCTIONAL OLIGORIBONUCLEASE AND PAP PHOSPHATASE NRNA"/>
    <property type="match status" value="1"/>
</dbReference>
<dbReference type="InterPro" id="IPR038763">
    <property type="entry name" value="DHH_sf"/>
</dbReference>
<dbReference type="PANTHER" id="PTHR47618:SF1">
    <property type="entry name" value="BIFUNCTIONAL OLIGORIBONUCLEASE AND PAP PHOSPHATASE NRNA"/>
    <property type="match status" value="1"/>
</dbReference>
<dbReference type="InterPro" id="IPR001667">
    <property type="entry name" value="DDH_dom"/>
</dbReference>
<evidence type="ECO:0000259" key="2">
    <source>
        <dbReference type="Pfam" id="PF02272"/>
    </source>
</evidence>
<comment type="caution">
    <text evidence="3">The sequence shown here is derived from an EMBL/GenBank/DDBJ whole genome shotgun (WGS) entry which is preliminary data.</text>
</comment>
<accession>A0A0G1NP73</accession>
<feature type="domain" description="DHHA1" evidence="2">
    <location>
        <begin position="257"/>
        <end position="320"/>
    </location>
</feature>
<dbReference type="Gene3D" id="3.10.310.30">
    <property type="match status" value="1"/>
</dbReference>
<feature type="domain" description="DDH" evidence="1">
    <location>
        <begin position="18"/>
        <end position="162"/>
    </location>
</feature>
<dbReference type="InterPro" id="IPR003156">
    <property type="entry name" value="DHHA1_dom"/>
</dbReference>
<protein>
    <submittedName>
        <fullName evidence="3">MgpA protein</fullName>
    </submittedName>
</protein>
<reference evidence="3 4" key="1">
    <citation type="journal article" date="2015" name="Nature">
        <title>rRNA introns, odd ribosomes, and small enigmatic genomes across a large radiation of phyla.</title>
        <authorList>
            <person name="Brown C.T."/>
            <person name="Hug L.A."/>
            <person name="Thomas B.C."/>
            <person name="Sharon I."/>
            <person name="Castelle C.J."/>
            <person name="Singh A."/>
            <person name="Wilkins M.J."/>
            <person name="Williams K.H."/>
            <person name="Banfield J.F."/>
        </authorList>
    </citation>
    <scope>NUCLEOTIDE SEQUENCE [LARGE SCALE GENOMIC DNA]</scope>
</reference>
<dbReference type="Proteomes" id="UP000034643">
    <property type="component" value="Unassembled WGS sequence"/>
</dbReference>
<evidence type="ECO:0000313" key="4">
    <source>
        <dbReference type="Proteomes" id="UP000034643"/>
    </source>
</evidence>
<dbReference type="SUPFAM" id="SSF64182">
    <property type="entry name" value="DHH phosphoesterases"/>
    <property type="match status" value="1"/>
</dbReference>
<dbReference type="Pfam" id="PF02272">
    <property type="entry name" value="DHHA1"/>
    <property type="match status" value="1"/>
</dbReference>
<evidence type="ECO:0000259" key="1">
    <source>
        <dbReference type="Pfam" id="PF01368"/>
    </source>
</evidence>
<name>A0A0G1NP73_9BACT</name>
<dbReference type="InterPro" id="IPR051319">
    <property type="entry name" value="Oligoribo/pAp-PDE_c-di-AMP_PDE"/>
</dbReference>
<gene>
    <name evidence="3" type="ORF">UX34_C0028G0004</name>
</gene>
<dbReference type="AlphaFoldDB" id="A0A0G1NP73"/>
<proteinExistence type="predicted"/>
<sequence length="330" mass="37067">MNYELSEKILAEIKGAKKILVNCHRSPDADSVGSALSFYEVLVSMGKDVRVICPDKLPGDLKFLPFSQKVEKIDFEKFDFASYDLFVILDSGNFAMVAKRKETPMPEIKKIVIDHHKTNDTFGDINLVDENISSTAELLYLIIEDWGISINKTIAQNLLAGIIADTGVFAYQMVTTKTLETARFLIEKGADKNEIILNIFRSYSFNKLKFWGEILKRMEWDEEHHFVWSAIPHEVYKNFDNPASAKESAASLFAPIIKDTDFGMVMVEEEKGILSISLRGRTDFDVSKIAEKIGGGGHKSASGAKVYMDFDSAVIKVLETARKIADENKN</sequence>
<dbReference type="Gene3D" id="3.90.1640.10">
    <property type="entry name" value="inorganic pyrophosphatase (n-terminal core)"/>
    <property type="match status" value="1"/>
</dbReference>